<dbReference type="GO" id="GO:0103068">
    <property type="term" value="F:leukotriene C4 gamma-glutamyl transferase activity"/>
    <property type="evidence" value="ECO:0007669"/>
    <property type="project" value="UniProtKB-EC"/>
</dbReference>
<dbReference type="OrthoDB" id="2015213at2759"/>
<accession>A0A2I0X4N1</accession>
<reference evidence="4 5" key="1">
    <citation type="journal article" date="2016" name="Sci. Rep.">
        <title>The Dendrobium catenatum Lindl. genome sequence provides insights into polysaccharide synthase, floral development and adaptive evolution.</title>
        <authorList>
            <person name="Zhang G.Q."/>
            <person name="Xu Q."/>
            <person name="Bian C."/>
            <person name="Tsai W.C."/>
            <person name="Yeh C.M."/>
            <person name="Liu K.W."/>
            <person name="Yoshida K."/>
            <person name="Zhang L.S."/>
            <person name="Chang S.B."/>
            <person name="Chen F."/>
            <person name="Shi Y."/>
            <person name="Su Y.Y."/>
            <person name="Zhang Y.Q."/>
            <person name="Chen L.J."/>
            <person name="Yin Y."/>
            <person name="Lin M."/>
            <person name="Huang H."/>
            <person name="Deng H."/>
            <person name="Wang Z.W."/>
            <person name="Zhu S.L."/>
            <person name="Zhao X."/>
            <person name="Deng C."/>
            <person name="Niu S.C."/>
            <person name="Huang J."/>
            <person name="Wang M."/>
            <person name="Liu G.H."/>
            <person name="Yang H.J."/>
            <person name="Xiao X.J."/>
            <person name="Hsiao Y.Y."/>
            <person name="Wu W.L."/>
            <person name="Chen Y.Y."/>
            <person name="Mitsuda N."/>
            <person name="Ohme-Takagi M."/>
            <person name="Luo Y.B."/>
            <person name="Van de Peer Y."/>
            <person name="Liu Z.J."/>
        </authorList>
    </citation>
    <scope>NUCLEOTIDE SEQUENCE [LARGE SCALE GENOMIC DNA]</scope>
    <source>
        <tissue evidence="4">The whole plant</tissue>
    </source>
</reference>
<gene>
    <name evidence="4" type="primary">GGT3</name>
    <name evidence="4" type="ORF">MA16_Dca006160</name>
</gene>
<evidence type="ECO:0000256" key="2">
    <source>
        <dbReference type="PIRSR" id="PIRSR600101-2"/>
    </source>
</evidence>
<reference evidence="4 5" key="2">
    <citation type="journal article" date="2017" name="Nature">
        <title>The Apostasia genome and the evolution of orchids.</title>
        <authorList>
            <person name="Zhang G.Q."/>
            <person name="Liu K.W."/>
            <person name="Li Z."/>
            <person name="Lohaus R."/>
            <person name="Hsiao Y.Y."/>
            <person name="Niu S.C."/>
            <person name="Wang J.Y."/>
            <person name="Lin Y.C."/>
            <person name="Xu Q."/>
            <person name="Chen L.J."/>
            <person name="Yoshida K."/>
            <person name="Fujiwara S."/>
            <person name="Wang Z.W."/>
            <person name="Zhang Y.Q."/>
            <person name="Mitsuda N."/>
            <person name="Wang M."/>
            <person name="Liu G.H."/>
            <person name="Pecoraro L."/>
            <person name="Huang H.X."/>
            <person name="Xiao X.J."/>
            <person name="Lin M."/>
            <person name="Wu X.Y."/>
            <person name="Wu W.L."/>
            <person name="Chen Y.Y."/>
            <person name="Chang S.B."/>
            <person name="Sakamoto S."/>
            <person name="Ohme-Takagi M."/>
            <person name="Yagi M."/>
            <person name="Zeng S.J."/>
            <person name="Shen C.Y."/>
            <person name="Yeh C.M."/>
            <person name="Luo Y.B."/>
            <person name="Tsai W.C."/>
            <person name="Van de Peer Y."/>
            <person name="Liu Z.J."/>
        </authorList>
    </citation>
    <scope>NUCLEOTIDE SEQUENCE [LARGE SCALE GENOMIC DNA]</scope>
    <source>
        <tissue evidence="4">The whole plant</tissue>
    </source>
</reference>
<dbReference type="GO" id="GO:0006751">
    <property type="term" value="P:glutathione catabolic process"/>
    <property type="evidence" value="ECO:0007669"/>
    <property type="project" value="UniProtKB-UniRule"/>
</dbReference>
<dbReference type="EC" id="3.4.19.13" evidence="3"/>
<comment type="catalytic activity">
    <reaction evidence="3">
        <text>an S-substituted glutathione + H2O = an S-substituted L-cysteinylglycine + L-glutamate</text>
        <dbReference type="Rhea" id="RHEA:59468"/>
        <dbReference type="ChEBI" id="CHEBI:15377"/>
        <dbReference type="ChEBI" id="CHEBI:29985"/>
        <dbReference type="ChEBI" id="CHEBI:90779"/>
        <dbReference type="ChEBI" id="CHEBI:143103"/>
        <dbReference type="EC" id="3.4.19.13"/>
    </reaction>
</comment>
<feature type="binding site" evidence="2">
    <location>
        <position position="504"/>
    </location>
    <ligand>
        <name>L-glutamate</name>
        <dbReference type="ChEBI" id="CHEBI:29985"/>
    </ligand>
</feature>
<comment type="function">
    <text evidence="3">Cleaves the gamma-glutamyl peptide bond of glutathione and glutathione conjugates.</text>
</comment>
<dbReference type="PRINTS" id="PR01210">
    <property type="entry name" value="GGTRANSPTASE"/>
</dbReference>
<proteinExistence type="predicted"/>
<evidence type="ECO:0000313" key="5">
    <source>
        <dbReference type="Proteomes" id="UP000233837"/>
    </source>
</evidence>
<feature type="binding site" evidence="2">
    <location>
        <begin position="430"/>
        <end position="432"/>
    </location>
    <ligand>
        <name>L-glutamate</name>
        <dbReference type="ChEBI" id="CHEBI:29985"/>
    </ligand>
</feature>
<dbReference type="InterPro" id="IPR000101">
    <property type="entry name" value="GGT_peptidase"/>
</dbReference>
<evidence type="ECO:0000313" key="4">
    <source>
        <dbReference type="EMBL" id="PKU82862.1"/>
    </source>
</evidence>
<keyword evidence="3" id="KW-0378">Hydrolase</keyword>
<dbReference type="InterPro" id="IPR043137">
    <property type="entry name" value="GGT_ssub_C"/>
</dbReference>
<dbReference type="Proteomes" id="UP000233837">
    <property type="component" value="Unassembled WGS sequence"/>
</dbReference>
<feature type="binding site" evidence="2">
    <location>
        <position position="454"/>
    </location>
    <ligand>
        <name>L-glutamate</name>
        <dbReference type="ChEBI" id="CHEBI:29985"/>
    </ligand>
</feature>
<dbReference type="PANTHER" id="PTHR11686">
    <property type="entry name" value="GAMMA GLUTAMYL TRANSPEPTIDASE"/>
    <property type="match status" value="1"/>
</dbReference>
<evidence type="ECO:0000256" key="3">
    <source>
        <dbReference type="RuleBase" id="RU368068"/>
    </source>
</evidence>
<dbReference type="STRING" id="906689.A0A2I0X4N1"/>
<organism evidence="4 5">
    <name type="scientific">Dendrobium catenatum</name>
    <dbReference type="NCBI Taxonomy" id="906689"/>
    <lineage>
        <taxon>Eukaryota</taxon>
        <taxon>Viridiplantae</taxon>
        <taxon>Streptophyta</taxon>
        <taxon>Embryophyta</taxon>
        <taxon>Tracheophyta</taxon>
        <taxon>Spermatophyta</taxon>
        <taxon>Magnoliopsida</taxon>
        <taxon>Liliopsida</taxon>
        <taxon>Asparagales</taxon>
        <taxon>Orchidaceae</taxon>
        <taxon>Epidendroideae</taxon>
        <taxon>Malaxideae</taxon>
        <taxon>Dendrobiinae</taxon>
        <taxon>Dendrobium</taxon>
    </lineage>
</organism>
<keyword evidence="5" id="KW-1185">Reference proteome</keyword>
<dbReference type="EMBL" id="KZ502155">
    <property type="protein sequence ID" value="PKU82862.1"/>
    <property type="molecule type" value="Genomic_DNA"/>
</dbReference>
<dbReference type="GO" id="GO:0005886">
    <property type="term" value="C:plasma membrane"/>
    <property type="evidence" value="ECO:0007669"/>
    <property type="project" value="TreeGrafter"/>
</dbReference>
<feature type="active site" description="Nucleophile" evidence="1">
    <location>
        <position position="412"/>
    </location>
</feature>
<evidence type="ECO:0000256" key="1">
    <source>
        <dbReference type="PIRSR" id="PIRSR600101-1"/>
    </source>
</evidence>
<feature type="binding site" evidence="2">
    <location>
        <begin position="482"/>
        <end position="483"/>
    </location>
    <ligand>
        <name>L-glutamate</name>
        <dbReference type="ChEBI" id="CHEBI:29985"/>
    </ligand>
</feature>
<dbReference type="Pfam" id="PF01019">
    <property type="entry name" value="G_glu_transpept"/>
    <property type="match status" value="1"/>
</dbReference>
<comment type="catalytic activity">
    <reaction evidence="3">
        <text>an N-terminal (5-L-glutamyl)-[peptide] + an alpha-amino acid = 5-L-glutamyl amino acid + an N-terminal L-alpha-aminoacyl-[peptide]</text>
        <dbReference type="Rhea" id="RHEA:23904"/>
        <dbReference type="Rhea" id="RHEA-COMP:9780"/>
        <dbReference type="Rhea" id="RHEA-COMP:9795"/>
        <dbReference type="ChEBI" id="CHEBI:77644"/>
        <dbReference type="ChEBI" id="CHEBI:78597"/>
        <dbReference type="ChEBI" id="CHEBI:78599"/>
        <dbReference type="ChEBI" id="CHEBI:78608"/>
        <dbReference type="EC" id="2.3.2.2"/>
    </reaction>
</comment>
<dbReference type="GO" id="GO:0036374">
    <property type="term" value="F:glutathione hydrolase activity"/>
    <property type="evidence" value="ECO:0007669"/>
    <property type="project" value="UniProtKB-UniRule"/>
</dbReference>
<dbReference type="PANTHER" id="PTHR11686:SF9">
    <property type="entry name" value="RE13973P"/>
    <property type="match status" value="1"/>
</dbReference>
<dbReference type="AlphaFoldDB" id="A0A2I0X4N1"/>
<comment type="pathway">
    <text evidence="3">Sulfur metabolism; glutathione metabolism.</text>
</comment>
<feature type="binding site" evidence="2">
    <location>
        <position position="142"/>
    </location>
    <ligand>
        <name>L-glutamate</name>
        <dbReference type="ChEBI" id="CHEBI:29985"/>
    </ligand>
</feature>
<protein>
    <recommendedName>
        <fullName evidence="3">Glutathione hydrolase</fullName>
        <ecNumber evidence="3">2.3.2.2</ecNumber>
        <ecNumber evidence="3">3.4.19.13</ecNumber>
    </recommendedName>
    <alternativeName>
        <fullName evidence="3">Gamma-glutamyltransferase</fullName>
    </alternativeName>
    <alternativeName>
        <fullName evidence="3">Gamma-glutamyltranspeptidase</fullName>
    </alternativeName>
</protein>
<dbReference type="SUPFAM" id="SSF56235">
    <property type="entry name" value="N-terminal nucleophile aminohydrolases (Ntn hydrolases)"/>
    <property type="match status" value="1"/>
</dbReference>
<dbReference type="UniPathway" id="UPA00204"/>
<dbReference type="InterPro" id="IPR043138">
    <property type="entry name" value="GGT_lsub"/>
</dbReference>
<dbReference type="Gene3D" id="1.10.246.130">
    <property type="match status" value="1"/>
</dbReference>
<name>A0A2I0X4N1_9ASPA</name>
<dbReference type="InterPro" id="IPR029055">
    <property type="entry name" value="Ntn_hydrolases_N"/>
</dbReference>
<keyword evidence="3" id="KW-0012">Acyltransferase</keyword>
<dbReference type="EC" id="2.3.2.2" evidence="3"/>
<dbReference type="Gene3D" id="3.60.20.40">
    <property type="match status" value="1"/>
</dbReference>
<dbReference type="FunFam" id="1.10.246.130:FF:000001">
    <property type="entry name" value="Gamma-glutamyltransferase 5 isoform 1"/>
    <property type="match status" value="1"/>
</dbReference>
<keyword evidence="3" id="KW-0808">Transferase</keyword>
<sequence>MPAHSDIESPLLRYPAPPEPPPPIPKFWRRVLIFFVAATLLCLGQTLINVFDSGHGDRGIKLQSSSGSEIVESEIGVVAADDWQCSKIGVEALKAGGHAVDAAVATALCLGFVHPMSSGIGGGGFMVVWPAGSSTADSFDSRETAPIAASMNMYEKIPSSKSKGALSMGIPGELAGLHAAWLKYGKLPWKLLFQPTIKLARYGFPLPLYLAQIIKKSEKDILADPGLRQVFAPNGKLLQINDPYLNPKLADTLEIVSIEGPQAFYNGTIGEKFIDDLRNAGGIAAMEDLRSYTVEVKEAVAADVMGYRVLGMPPPSSGTVGLSLVLNILGGYKSLDEVRGLLGLHRLVEAFKHMFAIRMNLGDPDFVNVTDHVSAMLSPSFAEKIRQKILDNTTFDPSYYLPKWSQLRDHGTSHFCVVDAERNAVSMTSTVNAYFGAKVLSPSTGIVVNNEMDDFSIPTDVSPDHLPPAPANFIQPRKKPLSSMTPLIILKDKQLAGVVGASGGMYIIPAVVQVFLNHFVLGFDPLEAVRRPRVYHKLIPNVVLFENWTAIDDEQIQVSPEAQAYLKQRGHHLSSISGGSVTQFVVHNLQNPVPNVDKMKDGIFYGKLTAVSDPRKDGRPAGI</sequence>
<comment type="catalytic activity">
    <reaction evidence="3">
        <text>glutathione + H2O = L-cysteinylglycine + L-glutamate</text>
        <dbReference type="Rhea" id="RHEA:28807"/>
        <dbReference type="ChEBI" id="CHEBI:15377"/>
        <dbReference type="ChEBI" id="CHEBI:29985"/>
        <dbReference type="ChEBI" id="CHEBI:57925"/>
        <dbReference type="ChEBI" id="CHEBI:61694"/>
        <dbReference type="EC" id="3.4.19.13"/>
    </reaction>
</comment>
<dbReference type="NCBIfam" id="TIGR00066">
    <property type="entry name" value="g_glut_trans"/>
    <property type="match status" value="1"/>
</dbReference>